<accession>A0A6C0AT69</accession>
<dbReference type="EMBL" id="MN740803">
    <property type="protein sequence ID" value="QHS82560.1"/>
    <property type="molecule type" value="Genomic_DNA"/>
</dbReference>
<name>A0A6C0AT69_9ZZZZ</name>
<keyword evidence="1" id="KW-0472">Membrane</keyword>
<keyword evidence="1" id="KW-0812">Transmembrane</keyword>
<keyword evidence="1" id="KW-1133">Transmembrane helix</keyword>
<feature type="transmembrane region" description="Helical" evidence="1">
    <location>
        <begin position="18"/>
        <end position="36"/>
    </location>
</feature>
<reference evidence="2" key="1">
    <citation type="journal article" date="2020" name="Nature">
        <title>Giant virus diversity and host interactions through global metagenomics.</title>
        <authorList>
            <person name="Schulz F."/>
            <person name="Roux S."/>
            <person name="Paez-Espino D."/>
            <person name="Jungbluth S."/>
            <person name="Walsh D.A."/>
            <person name="Denef V.J."/>
            <person name="McMahon K.D."/>
            <person name="Konstantinidis K.T."/>
            <person name="Eloe-Fadrosh E.A."/>
            <person name="Kyrpides N.C."/>
            <person name="Woyke T."/>
        </authorList>
    </citation>
    <scope>NUCLEOTIDE SEQUENCE</scope>
    <source>
        <strain evidence="2">GVMAG-S-1101171-111</strain>
    </source>
</reference>
<organism evidence="2">
    <name type="scientific">viral metagenome</name>
    <dbReference type="NCBI Taxonomy" id="1070528"/>
    <lineage>
        <taxon>unclassified sequences</taxon>
        <taxon>metagenomes</taxon>
        <taxon>organismal metagenomes</taxon>
    </lineage>
</organism>
<protein>
    <submittedName>
        <fullName evidence="2">Uncharacterized protein</fullName>
    </submittedName>
</protein>
<proteinExistence type="predicted"/>
<feature type="transmembrane region" description="Helical" evidence="1">
    <location>
        <begin position="48"/>
        <end position="65"/>
    </location>
</feature>
<evidence type="ECO:0000313" key="2">
    <source>
        <dbReference type="EMBL" id="QHS82560.1"/>
    </source>
</evidence>
<sequence>MSSTLDYFFGPLSPEYCIWFYIIMVIIFIKLAIFLVKSVYDAMFTKKFDFMYALLGALTLFAFYFQNRLLYSMCVSKA</sequence>
<evidence type="ECO:0000256" key="1">
    <source>
        <dbReference type="SAM" id="Phobius"/>
    </source>
</evidence>
<dbReference type="AlphaFoldDB" id="A0A6C0AT69"/>